<dbReference type="AlphaFoldDB" id="A0A9X3J5Q6"/>
<gene>
    <name evidence="1" type="ORF">OU798_07475</name>
</gene>
<dbReference type="Proteomes" id="UP001145087">
    <property type="component" value="Unassembled WGS sequence"/>
</dbReference>
<evidence type="ECO:0000313" key="2">
    <source>
        <dbReference type="Proteomes" id="UP001145087"/>
    </source>
</evidence>
<organism evidence="1 2">
    <name type="scientific">Draconibacterium aestuarii</name>
    <dbReference type="NCBI Taxonomy" id="2998507"/>
    <lineage>
        <taxon>Bacteria</taxon>
        <taxon>Pseudomonadati</taxon>
        <taxon>Bacteroidota</taxon>
        <taxon>Bacteroidia</taxon>
        <taxon>Marinilabiliales</taxon>
        <taxon>Prolixibacteraceae</taxon>
        <taxon>Draconibacterium</taxon>
    </lineage>
</organism>
<proteinExistence type="predicted"/>
<keyword evidence="2" id="KW-1185">Reference proteome</keyword>
<accession>A0A9X3J5Q6</accession>
<evidence type="ECO:0000313" key="1">
    <source>
        <dbReference type="EMBL" id="MCY1720177.1"/>
    </source>
</evidence>
<protein>
    <submittedName>
        <fullName evidence="1">Uncharacterized protein</fullName>
    </submittedName>
</protein>
<reference evidence="1" key="1">
    <citation type="submission" date="2022-11" db="EMBL/GenBank/DDBJ databases">
        <title>Marilongibacter aestuarii gen. nov., sp. nov., isolated from tidal flat sediment.</title>
        <authorList>
            <person name="Jiayan W."/>
        </authorList>
    </citation>
    <scope>NUCLEOTIDE SEQUENCE</scope>
    <source>
        <strain evidence="1">Z1-6</strain>
    </source>
</reference>
<dbReference type="RefSeq" id="WP_343332511.1">
    <property type="nucleotide sequence ID" value="NZ_JAPOHD010000013.1"/>
</dbReference>
<comment type="caution">
    <text evidence="1">The sequence shown here is derived from an EMBL/GenBank/DDBJ whole genome shotgun (WGS) entry which is preliminary data.</text>
</comment>
<name>A0A9X3J5Q6_9BACT</name>
<dbReference type="EMBL" id="JAPOHD010000013">
    <property type="protein sequence ID" value="MCY1720177.1"/>
    <property type="molecule type" value="Genomic_DNA"/>
</dbReference>
<sequence length="75" mass="8639">MWTKYFKVVNIVPGPVIIQGTGTVDFSDPTLSVDLCQKLFENDCRYLQITDEGREKLYGKTTTKNKRAPRSRKKN</sequence>